<evidence type="ECO:0000313" key="9">
    <source>
        <dbReference type="EMBL" id="MFC5587998.1"/>
    </source>
</evidence>
<feature type="transmembrane region" description="Helical" evidence="7">
    <location>
        <begin position="247"/>
        <end position="269"/>
    </location>
</feature>
<comment type="caution">
    <text evidence="9">The sequence shown here is derived from an EMBL/GenBank/DDBJ whole genome shotgun (WGS) entry which is preliminary data.</text>
</comment>
<organism evidence="9 10">
    <name type="scientific">Sporosarcina soli</name>
    <dbReference type="NCBI Taxonomy" id="334736"/>
    <lineage>
        <taxon>Bacteria</taxon>
        <taxon>Bacillati</taxon>
        <taxon>Bacillota</taxon>
        <taxon>Bacilli</taxon>
        <taxon>Bacillales</taxon>
        <taxon>Caryophanaceae</taxon>
        <taxon>Sporosarcina</taxon>
    </lineage>
</organism>
<dbReference type="InterPro" id="IPR005828">
    <property type="entry name" value="MFS_sugar_transport-like"/>
</dbReference>
<dbReference type="PANTHER" id="PTHR48022:SF2">
    <property type="entry name" value="PLASTIDIC GLUCOSE TRANSPORTER 4"/>
    <property type="match status" value="1"/>
</dbReference>
<dbReference type="PROSITE" id="PS50850">
    <property type="entry name" value="MFS"/>
    <property type="match status" value="1"/>
</dbReference>
<evidence type="ECO:0000256" key="6">
    <source>
        <dbReference type="ARBA" id="ARBA00023136"/>
    </source>
</evidence>
<feature type="transmembrane region" description="Helical" evidence="7">
    <location>
        <begin position="84"/>
        <end position="103"/>
    </location>
</feature>
<evidence type="ECO:0000259" key="8">
    <source>
        <dbReference type="PROSITE" id="PS50850"/>
    </source>
</evidence>
<feature type="transmembrane region" description="Helical" evidence="7">
    <location>
        <begin position="20"/>
        <end position="44"/>
    </location>
</feature>
<feature type="transmembrane region" description="Helical" evidence="7">
    <location>
        <begin position="143"/>
        <end position="166"/>
    </location>
</feature>
<evidence type="ECO:0000256" key="3">
    <source>
        <dbReference type="ARBA" id="ARBA00022448"/>
    </source>
</evidence>
<feature type="transmembrane region" description="Helical" evidence="7">
    <location>
        <begin position="315"/>
        <end position="335"/>
    </location>
</feature>
<keyword evidence="10" id="KW-1185">Reference proteome</keyword>
<evidence type="ECO:0000256" key="4">
    <source>
        <dbReference type="ARBA" id="ARBA00022692"/>
    </source>
</evidence>
<reference evidence="10" key="1">
    <citation type="journal article" date="2019" name="Int. J. Syst. Evol. Microbiol.">
        <title>The Global Catalogue of Microorganisms (GCM) 10K type strain sequencing project: providing services to taxonomists for standard genome sequencing and annotation.</title>
        <authorList>
            <consortium name="The Broad Institute Genomics Platform"/>
            <consortium name="The Broad Institute Genome Sequencing Center for Infectious Disease"/>
            <person name="Wu L."/>
            <person name="Ma J."/>
        </authorList>
    </citation>
    <scope>NUCLEOTIDE SEQUENCE [LARGE SCALE GENOMIC DNA]</scope>
    <source>
        <strain evidence="10">CGMCC 4.1434</strain>
    </source>
</reference>
<keyword evidence="4 7" id="KW-0812">Transmembrane</keyword>
<keyword evidence="3" id="KW-0813">Transport</keyword>
<proteinExistence type="inferred from homology"/>
<dbReference type="Gene3D" id="1.20.1250.20">
    <property type="entry name" value="MFS general substrate transporter like domains"/>
    <property type="match status" value="1"/>
</dbReference>
<feature type="transmembrane region" description="Helical" evidence="7">
    <location>
        <begin position="341"/>
        <end position="363"/>
    </location>
</feature>
<dbReference type="PRINTS" id="PR00171">
    <property type="entry name" value="SUGRTRNSPORT"/>
</dbReference>
<keyword evidence="6 7" id="KW-0472">Membrane</keyword>
<evidence type="ECO:0000256" key="2">
    <source>
        <dbReference type="ARBA" id="ARBA00010992"/>
    </source>
</evidence>
<feature type="transmembrane region" description="Helical" evidence="7">
    <location>
        <begin position="109"/>
        <end position="131"/>
    </location>
</feature>
<dbReference type="InterPro" id="IPR003663">
    <property type="entry name" value="Sugar/inositol_transpt"/>
</dbReference>
<dbReference type="InterPro" id="IPR036259">
    <property type="entry name" value="MFS_trans_sf"/>
</dbReference>
<protein>
    <submittedName>
        <fullName evidence="9">MFS transporter</fullName>
    </submittedName>
</protein>
<dbReference type="PANTHER" id="PTHR48022">
    <property type="entry name" value="PLASTIDIC GLUCOSE TRANSPORTER 4"/>
    <property type="match status" value="1"/>
</dbReference>
<feature type="transmembrane region" description="Helical" evidence="7">
    <location>
        <begin position="375"/>
        <end position="398"/>
    </location>
</feature>
<comment type="similarity">
    <text evidence="2">Belongs to the major facilitator superfamily. Sugar transporter (TC 2.A.1.1) family.</text>
</comment>
<feature type="domain" description="Major facilitator superfamily (MFS) profile" evidence="8">
    <location>
        <begin position="19"/>
        <end position="430"/>
    </location>
</feature>
<dbReference type="Pfam" id="PF00083">
    <property type="entry name" value="Sugar_tr"/>
    <property type="match status" value="1"/>
</dbReference>
<dbReference type="InterPro" id="IPR050360">
    <property type="entry name" value="MFS_Sugar_Transporters"/>
</dbReference>
<dbReference type="CDD" id="cd17316">
    <property type="entry name" value="MFS_SV2_like"/>
    <property type="match status" value="1"/>
</dbReference>
<name>A0ABW0TH94_9BACL</name>
<evidence type="ECO:0000256" key="5">
    <source>
        <dbReference type="ARBA" id="ARBA00022989"/>
    </source>
</evidence>
<keyword evidence="5 7" id="KW-1133">Transmembrane helix</keyword>
<dbReference type="SUPFAM" id="SSF103473">
    <property type="entry name" value="MFS general substrate transporter"/>
    <property type="match status" value="1"/>
</dbReference>
<feature type="transmembrane region" description="Helical" evidence="7">
    <location>
        <begin position="56"/>
        <end position="77"/>
    </location>
</feature>
<dbReference type="EMBL" id="JBHSNO010000002">
    <property type="protein sequence ID" value="MFC5587998.1"/>
    <property type="molecule type" value="Genomic_DNA"/>
</dbReference>
<dbReference type="Proteomes" id="UP001596109">
    <property type="component" value="Unassembled WGS sequence"/>
</dbReference>
<accession>A0ABW0TH94</accession>
<gene>
    <name evidence="9" type="ORF">ACFPRA_03635</name>
</gene>
<dbReference type="RefSeq" id="WP_381430899.1">
    <property type="nucleotide sequence ID" value="NZ_JBHSNO010000002.1"/>
</dbReference>
<evidence type="ECO:0000256" key="1">
    <source>
        <dbReference type="ARBA" id="ARBA00004651"/>
    </source>
</evidence>
<dbReference type="InterPro" id="IPR005829">
    <property type="entry name" value="Sugar_transporter_CS"/>
</dbReference>
<comment type="subcellular location">
    <subcellularLocation>
        <location evidence="1">Cell membrane</location>
        <topology evidence="1">Multi-pass membrane protein</topology>
    </subcellularLocation>
</comment>
<dbReference type="InterPro" id="IPR020846">
    <property type="entry name" value="MFS_dom"/>
</dbReference>
<evidence type="ECO:0000256" key="7">
    <source>
        <dbReference type="SAM" id="Phobius"/>
    </source>
</evidence>
<feature type="transmembrane region" description="Helical" evidence="7">
    <location>
        <begin position="404"/>
        <end position="426"/>
    </location>
</feature>
<evidence type="ECO:0000313" key="10">
    <source>
        <dbReference type="Proteomes" id="UP001596109"/>
    </source>
</evidence>
<feature type="transmembrane region" description="Helical" evidence="7">
    <location>
        <begin position="289"/>
        <end position="306"/>
    </location>
</feature>
<dbReference type="PROSITE" id="PS00217">
    <property type="entry name" value="SUGAR_TRANSPORT_2"/>
    <property type="match status" value="1"/>
</dbReference>
<sequence>MNKVRTMEDLPISRFHYKIFAYASGSTFIDGYIIGIIAVALSVMHTQFDLSVTMTGLIGMATLAGMFVGGIIGGYLTDTIGRKTMFLIDMLVMLIVSILQFYVNDPSQLVLLRFILGIAIGADYPIAGALMAEFSPKKNRGSLLGGLNGFWYVGYASSFLVGYLLLSLGDTSWRWMLASSAVPVAIMLLARLNMPESPLWLASKGKEKEANALVQKIFGEHVIMSNEAKTQKKTTFLDMFRNGYGKWIFFVSAFWSLSVIPTFGIGTYIPEILAQFGFADGSREYLGSAIINIVYLIGLLPALYLVEKYGRRPTLILPFLISGIALIVLGATSGLNTPFGLILLLFIVYGTFNTAMGAHQWIYPNELFPTHIRGTAMGFITGVTRFASAIGTFVFPFFLGNFGLAATLYICGGLLFLGFLISLFMAPETKNMSLAQSSSINKSGPLKQGSFVSNKTANGIGGTFSAAESRLREK</sequence>